<name>A0A7W5FS69_9BACL</name>
<proteinExistence type="predicted"/>
<dbReference type="EMBL" id="JACHXK010000041">
    <property type="protein sequence ID" value="MBB3114734.1"/>
    <property type="molecule type" value="Genomic_DNA"/>
</dbReference>
<sequence>MKAVSLCGKLPSEFRNVMFDGAVDTSVIFPVSPSWSVIAVMETPFFALVSP</sequence>
<organism evidence="1 2">
    <name type="scientific">Paenibacillus phyllosphaerae</name>
    <dbReference type="NCBI Taxonomy" id="274593"/>
    <lineage>
        <taxon>Bacteria</taxon>
        <taxon>Bacillati</taxon>
        <taxon>Bacillota</taxon>
        <taxon>Bacilli</taxon>
        <taxon>Bacillales</taxon>
        <taxon>Paenibacillaceae</taxon>
        <taxon>Paenibacillus</taxon>
    </lineage>
</organism>
<evidence type="ECO:0000313" key="2">
    <source>
        <dbReference type="Proteomes" id="UP000570361"/>
    </source>
</evidence>
<comment type="caution">
    <text evidence="1">The sequence shown here is derived from an EMBL/GenBank/DDBJ whole genome shotgun (WGS) entry which is preliminary data.</text>
</comment>
<dbReference type="AlphaFoldDB" id="A0A7W5FS69"/>
<keyword evidence="2" id="KW-1185">Reference proteome</keyword>
<evidence type="ECO:0000313" key="1">
    <source>
        <dbReference type="EMBL" id="MBB3114734.1"/>
    </source>
</evidence>
<accession>A0A7W5FS69</accession>
<reference evidence="1 2" key="1">
    <citation type="submission" date="2020-08" db="EMBL/GenBank/DDBJ databases">
        <title>Genomic Encyclopedia of Type Strains, Phase III (KMG-III): the genomes of soil and plant-associated and newly described type strains.</title>
        <authorList>
            <person name="Whitman W."/>
        </authorList>
    </citation>
    <scope>NUCLEOTIDE SEQUENCE [LARGE SCALE GENOMIC DNA]</scope>
    <source>
        <strain evidence="1 2">CECT 5862</strain>
    </source>
</reference>
<dbReference type="Proteomes" id="UP000570361">
    <property type="component" value="Unassembled WGS sequence"/>
</dbReference>
<protein>
    <submittedName>
        <fullName evidence="1">Uncharacterized protein</fullName>
    </submittedName>
</protein>
<gene>
    <name evidence="1" type="ORF">FHS18_006892</name>
</gene>